<evidence type="ECO:0000259" key="6">
    <source>
        <dbReference type="Pfam" id="PF01494"/>
    </source>
</evidence>
<evidence type="ECO:0000256" key="2">
    <source>
        <dbReference type="ARBA" id="ARBA00022630"/>
    </source>
</evidence>
<evidence type="ECO:0000256" key="5">
    <source>
        <dbReference type="ARBA" id="ARBA00023033"/>
    </source>
</evidence>
<evidence type="ECO:0000313" key="8">
    <source>
        <dbReference type="Proteomes" id="UP001642502"/>
    </source>
</evidence>
<keyword evidence="5" id="KW-0503">Monooxygenase</keyword>
<proteinExistence type="inferred from homology"/>
<accession>A0ABP0DK96</accession>
<keyword evidence="2" id="KW-0285">Flavoprotein</keyword>
<dbReference type="EMBL" id="CAWUON010000038">
    <property type="protein sequence ID" value="CAK7268612.1"/>
    <property type="molecule type" value="Genomic_DNA"/>
</dbReference>
<dbReference type="InterPro" id="IPR050493">
    <property type="entry name" value="FAD-dep_Monooxygenase_BioMet"/>
</dbReference>
<reference evidence="7 8" key="1">
    <citation type="submission" date="2024-01" db="EMBL/GenBank/DDBJ databases">
        <authorList>
            <person name="Allen C."/>
            <person name="Tagirdzhanova G."/>
        </authorList>
    </citation>
    <scope>NUCLEOTIDE SEQUENCE [LARGE SCALE GENOMIC DNA]</scope>
    <source>
        <strain evidence="7 8">CBS 119000</strain>
    </source>
</reference>
<protein>
    <recommendedName>
        <fullName evidence="6">FAD-binding domain-containing protein</fullName>
    </recommendedName>
</protein>
<keyword evidence="4" id="KW-0560">Oxidoreductase</keyword>
<dbReference type="InterPro" id="IPR002938">
    <property type="entry name" value="FAD-bd"/>
</dbReference>
<gene>
    <name evidence="7" type="ORF">SEPCBS119000_003149</name>
</gene>
<evidence type="ECO:0000256" key="4">
    <source>
        <dbReference type="ARBA" id="ARBA00023002"/>
    </source>
</evidence>
<evidence type="ECO:0000256" key="1">
    <source>
        <dbReference type="ARBA" id="ARBA00007992"/>
    </source>
</evidence>
<evidence type="ECO:0000256" key="3">
    <source>
        <dbReference type="ARBA" id="ARBA00022827"/>
    </source>
</evidence>
<feature type="domain" description="FAD-binding" evidence="6">
    <location>
        <begin position="332"/>
        <end position="373"/>
    </location>
</feature>
<sequence>MSQEHRPFTIAIAGAGIAGLALAIALKDLPGVRVDIYERAAQLREIGASIALSPNGMRTLDRLGVHNALVDTADDPENGVSFRNASGLPMVYRHYLTGEVVSSDPSQSERGLDRRHWTARFYRAHLQESLAAHVDPRSVHLSKTFAGVVWDAVARHLLLSFADGTTATADLLVGADGLHSRVRTFFVPTSRPSWTGALALRSVFSRSHVAHIKDLPHEATHVWGPEHTLFFSPLGRDLYTVVGQLQLDPDEDPDDSLDNGSYPRLTSSRTDVDIRNTAAAWASQGNVETLRRLYSTWGPLFQDLLAAVPHTQLYPNSSTDSLPTWLLSTATVPPGRVTLIGDAAHAHGGAFATGGSLALDDAWALAAALREVVPALSETSASGNVAPKALDTDLVQALQLYEATRKAHTDRLLQLVHAANTARVARLRDSKRAAAGPETDEQLLKRIRGRADVTWLYEHDVTAAFSDALQELRKSHKQAERTQHPITQSRI</sequence>
<dbReference type="PANTHER" id="PTHR13789">
    <property type="entry name" value="MONOOXYGENASE"/>
    <property type="match status" value="1"/>
</dbReference>
<name>A0ABP0DK96_9PEZI</name>
<comment type="caution">
    <text evidence="7">The sequence shown here is derived from an EMBL/GenBank/DDBJ whole genome shotgun (WGS) entry which is preliminary data.</text>
</comment>
<dbReference type="PANTHER" id="PTHR13789:SF309">
    <property type="entry name" value="PUTATIVE (AFU_ORTHOLOGUE AFUA_6G14510)-RELATED"/>
    <property type="match status" value="1"/>
</dbReference>
<dbReference type="Proteomes" id="UP001642502">
    <property type="component" value="Unassembled WGS sequence"/>
</dbReference>
<dbReference type="Gene3D" id="3.50.50.60">
    <property type="entry name" value="FAD/NAD(P)-binding domain"/>
    <property type="match status" value="1"/>
</dbReference>
<dbReference type="PRINTS" id="PR00420">
    <property type="entry name" value="RNGMNOXGNASE"/>
</dbReference>
<dbReference type="Pfam" id="PF01494">
    <property type="entry name" value="FAD_binding_3"/>
    <property type="match status" value="2"/>
</dbReference>
<dbReference type="SUPFAM" id="SSF51905">
    <property type="entry name" value="FAD/NAD(P)-binding domain"/>
    <property type="match status" value="1"/>
</dbReference>
<organism evidence="7 8">
    <name type="scientific">Sporothrix epigloea</name>
    <dbReference type="NCBI Taxonomy" id="1892477"/>
    <lineage>
        <taxon>Eukaryota</taxon>
        <taxon>Fungi</taxon>
        <taxon>Dikarya</taxon>
        <taxon>Ascomycota</taxon>
        <taxon>Pezizomycotina</taxon>
        <taxon>Sordariomycetes</taxon>
        <taxon>Sordariomycetidae</taxon>
        <taxon>Ophiostomatales</taxon>
        <taxon>Ophiostomataceae</taxon>
        <taxon>Sporothrix</taxon>
    </lineage>
</organism>
<evidence type="ECO:0000313" key="7">
    <source>
        <dbReference type="EMBL" id="CAK7268612.1"/>
    </source>
</evidence>
<keyword evidence="8" id="KW-1185">Reference proteome</keyword>
<feature type="domain" description="FAD-binding" evidence="6">
    <location>
        <begin position="10"/>
        <end position="184"/>
    </location>
</feature>
<keyword evidence="3" id="KW-0274">FAD</keyword>
<comment type="similarity">
    <text evidence="1">Belongs to the paxM FAD-dependent monooxygenase family.</text>
</comment>
<dbReference type="InterPro" id="IPR036188">
    <property type="entry name" value="FAD/NAD-bd_sf"/>
</dbReference>